<organism evidence="1 2">
    <name type="scientific">Ectopseudomonas chengduensis</name>
    <dbReference type="NCBI Taxonomy" id="489632"/>
    <lineage>
        <taxon>Bacteria</taxon>
        <taxon>Pseudomonadati</taxon>
        <taxon>Pseudomonadota</taxon>
        <taxon>Gammaproteobacteria</taxon>
        <taxon>Pseudomonadales</taxon>
        <taxon>Pseudomonadaceae</taxon>
        <taxon>Ectopseudomonas</taxon>
    </lineage>
</organism>
<dbReference type="Proteomes" id="UP000199467">
    <property type="component" value="Unassembled WGS sequence"/>
</dbReference>
<reference evidence="2" key="1">
    <citation type="submission" date="2016-10" db="EMBL/GenBank/DDBJ databases">
        <authorList>
            <person name="Varghese N."/>
            <person name="Submissions S."/>
        </authorList>
    </citation>
    <scope>NUCLEOTIDE SEQUENCE [LARGE SCALE GENOMIC DNA]</scope>
    <source>
        <strain evidence="2">DSM 26382</strain>
    </source>
</reference>
<accession>A0A1G6PQQ7</accession>
<dbReference type="EMBL" id="FMZQ01000007">
    <property type="protein sequence ID" value="SDC82301.1"/>
    <property type="molecule type" value="Genomic_DNA"/>
</dbReference>
<evidence type="ECO:0000313" key="2">
    <source>
        <dbReference type="Proteomes" id="UP000199467"/>
    </source>
</evidence>
<keyword evidence="2" id="KW-1185">Reference proteome</keyword>
<dbReference type="AlphaFoldDB" id="A0A1G6PQQ7"/>
<dbReference type="InterPro" id="IPR057079">
    <property type="entry name" value="IcmW-like"/>
</dbReference>
<protein>
    <submittedName>
        <fullName evidence="1">Uncharacterized protein</fullName>
    </submittedName>
</protein>
<evidence type="ECO:0000313" key="1">
    <source>
        <dbReference type="EMBL" id="SDC82301.1"/>
    </source>
</evidence>
<sequence length="161" mass="18487">MEVRSQSRSHLDDSEVSAYWRQISQSLSRLLDEMDHRDTWAIDGDPAFLDLLSRLVELMENETFASSIERGENAARMAEVLALLRTSRFMRVLEMFDKRQPGVVNRLVLALARLGGEGELFASLFYERLLNVHRAELLGQVFSVSRGERIAQDVQMVKEIM</sequence>
<name>A0A1G6PQQ7_9GAMM</name>
<dbReference type="Pfam" id="PF23130">
    <property type="entry name" value="IcmW"/>
    <property type="match status" value="1"/>
</dbReference>
<gene>
    <name evidence="1" type="ORF">SAMN05216576_10740</name>
</gene>
<proteinExistence type="predicted"/>